<sequence>MTRRLIAIAIALCAAGVVLVLGTGAGDTKGSYRVRAIFANAFTVIPGEDVKISGVRVGKIGALDVTPDNKAAVVLDITEPGFQDFRKDATCTIRPQSLIGERYVECTPTQPRADGDPAAPALDKIRSGPGKGEYLLPASQNTKPIDLDLVGNIMRLPYRERLSVIINELGTGLAANGDELRQAIRQADPALQQTDQVLAILAEQNKVLADLATNGDKVLAPLARDRAKVADFVSKANTTAVATAERRGDLERNIQKLPAFLRQLKPTMQRLGGLADQMTPVLTDLGSSAPSINRFIKELGPFSQAGIPALQTLGDAADVGDQALIKSRPIVGDLRTFAGQAKPLTRNLNLLLTSLRDTGGIERLMDLLYFQAAATNGYDSIGHYLRAALVVTTCSQYNAAANPGAGCSARWPAPASASAASARTAATSTPTVASVDREIAAGRSPALARQEAVAKGLDPNLLQAADGAPATTPKSSSATGTPSRIDLPASVLPGGSPRAKGTATAAAPVSSGTTPASSASPATPSSGAASTLLDYLLGADAATRLGLHRGEPDPHRRGHHARGARGGLPGLQRQQRPAVRPDLPAGRRRPQRREPRQGQRGAHRGHARRGRRRHHAQAPGRRADHRAAAPQARDHRQAAAQGLHDPRAAQVGARAQVRPDHEGHVARRLPRGRHDPAAPGDARAGRVRRVPQHLRRQDARGHPAAAAGLRRRPRRPRPGPPRGHPGPQPAADPAHPGGGQPRRPADQARPVLRVAGRHRGDRRPRRRDPGGPAAQPGHHVRRAVVGRAPLPAGLDQRRAGGPGHRDGRAAQAAPVPGQQRGALPRPAPGRPRAVGLGGRPGRGAHRRHAGAQALRRAQPGAQADVRRAAALRRGPARHARRARPHLDRADRQPAVHRHHAVADGLQLLDPAVPQRRLAAEPGDANGTAQRFTIVATPQGPNNEGSPASAPAAGPTRDNYLHSNPYPNTAMPGQTKECEAGNEPFTAGRQVIGNVPGNQGTNTPKTQRSTDTTP</sequence>
<evidence type="ECO:0000313" key="4">
    <source>
        <dbReference type="Proteomes" id="UP000321805"/>
    </source>
</evidence>
<feature type="compositionally biased region" description="Basic residues" evidence="1">
    <location>
        <begin position="601"/>
        <end position="616"/>
    </location>
</feature>
<dbReference type="EMBL" id="CP042430">
    <property type="protein sequence ID" value="QEC50176.1"/>
    <property type="molecule type" value="Genomic_DNA"/>
</dbReference>
<feature type="compositionally biased region" description="Basic residues" evidence="1">
    <location>
        <begin position="685"/>
        <end position="694"/>
    </location>
</feature>
<feature type="compositionally biased region" description="Low complexity" evidence="1">
    <location>
        <begin position="944"/>
        <end position="954"/>
    </location>
</feature>
<protein>
    <submittedName>
        <fullName evidence="3">MCE family protein</fullName>
    </submittedName>
</protein>
<feature type="compositionally biased region" description="Polar residues" evidence="1">
    <location>
        <begin position="472"/>
        <end position="482"/>
    </location>
</feature>
<feature type="region of interest" description="Disordered" evidence="1">
    <location>
        <begin position="546"/>
        <end position="895"/>
    </location>
</feature>
<feature type="region of interest" description="Disordered" evidence="1">
    <location>
        <begin position="935"/>
        <end position="1013"/>
    </location>
</feature>
<feature type="compositionally biased region" description="Low complexity" evidence="1">
    <location>
        <begin position="501"/>
        <end position="527"/>
    </location>
</feature>
<feature type="compositionally biased region" description="Low complexity" evidence="1">
    <location>
        <begin position="819"/>
        <end position="834"/>
    </location>
</feature>
<evidence type="ECO:0000256" key="1">
    <source>
        <dbReference type="SAM" id="MobiDB-lite"/>
    </source>
</evidence>
<organism evidence="3 4">
    <name type="scientific">Baekduia soli</name>
    <dbReference type="NCBI Taxonomy" id="496014"/>
    <lineage>
        <taxon>Bacteria</taxon>
        <taxon>Bacillati</taxon>
        <taxon>Actinomycetota</taxon>
        <taxon>Thermoleophilia</taxon>
        <taxon>Solirubrobacterales</taxon>
        <taxon>Baekduiaceae</taxon>
        <taxon>Baekduia</taxon>
    </lineage>
</organism>
<accession>A0A5B8UAI7</accession>
<gene>
    <name evidence="3" type="ORF">FSW04_23080</name>
</gene>
<dbReference type="Proteomes" id="UP000321805">
    <property type="component" value="Chromosome"/>
</dbReference>
<dbReference type="InterPro" id="IPR003399">
    <property type="entry name" value="Mce/MlaD"/>
</dbReference>
<feature type="region of interest" description="Disordered" evidence="1">
    <location>
        <begin position="463"/>
        <end position="527"/>
    </location>
</feature>
<feature type="compositionally biased region" description="Basic and acidic residues" evidence="1">
    <location>
        <begin position="621"/>
        <end position="637"/>
    </location>
</feature>
<feature type="compositionally biased region" description="Basic and acidic residues" evidence="1">
    <location>
        <begin position="884"/>
        <end position="893"/>
    </location>
</feature>
<proteinExistence type="predicted"/>
<dbReference type="PANTHER" id="PTHR33371:SF4">
    <property type="entry name" value="INTERMEMBRANE PHOSPHOLIPID TRANSPORT SYSTEM BINDING PROTEIN MLAD"/>
    <property type="match status" value="1"/>
</dbReference>
<dbReference type="PANTHER" id="PTHR33371">
    <property type="entry name" value="INTERMEMBRANE PHOSPHOLIPID TRANSPORT SYSTEM BINDING PROTEIN MLAD-RELATED"/>
    <property type="match status" value="1"/>
</dbReference>
<feature type="domain" description="Mce/MlaD" evidence="2">
    <location>
        <begin position="31"/>
        <end position="108"/>
    </location>
</feature>
<evidence type="ECO:0000259" key="2">
    <source>
        <dbReference type="Pfam" id="PF02470"/>
    </source>
</evidence>
<feature type="compositionally biased region" description="Polar residues" evidence="1">
    <location>
        <begin position="995"/>
        <end position="1013"/>
    </location>
</feature>
<name>A0A5B8UAI7_9ACTN</name>
<feature type="compositionally biased region" description="Basic residues" evidence="1">
    <location>
        <begin position="874"/>
        <end position="883"/>
    </location>
</feature>
<dbReference type="Pfam" id="PF02470">
    <property type="entry name" value="MlaD"/>
    <property type="match status" value="1"/>
</dbReference>
<evidence type="ECO:0000313" key="3">
    <source>
        <dbReference type="EMBL" id="QEC50176.1"/>
    </source>
</evidence>
<feature type="compositionally biased region" description="Basic residues" evidence="1">
    <location>
        <begin position="755"/>
        <end position="766"/>
    </location>
</feature>
<dbReference type="KEGG" id="bsol:FSW04_23080"/>
<keyword evidence="4" id="KW-1185">Reference proteome</keyword>
<feature type="compositionally biased region" description="Basic and acidic residues" evidence="1">
    <location>
        <begin position="795"/>
        <end position="808"/>
    </location>
</feature>
<feature type="compositionally biased region" description="Pro residues" evidence="1">
    <location>
        <begin position="718"/>
        <end position="730"/>
    </location>
</feature>
<reference evidence="3 4" key="1">
    <citation type="journal article" date="2018" name="J. Microbiol.">
        <title>Baekduia soli gen. nov., sp. nov., a novel bacterium isolated from the soil of Baekdu Mountain and proposal of a novel family name, Baekduiaceae fam. nov.</title>
        <authorList>
            <person name="An D.S."/>
            <person name="Siddiqi M.Z."/>
            <person name="Kim K.H."/>
            <person name="Yu H.S."/>
            <person name="Im W.T."/>
        </authorList>
    </citation>
    <scope>NUCLEOTIDE SEQUENCE [LARGE SCALE GENOMIC DNA]</scope>
    <source>
        <strain evidence="3 4">BR7-21</strain>
    </source>
</reference>
<dbReference type="OrthoDB" id="5242119at2"/>
<dbReference type="AlphaFoldDB" id="A0A5B8UAI7"/>
<dbReference type="InterPro" id="IPR052336">
    <property type="entry name" value="MlaD_Phospholipid_Transporter"/>
</dbReference>